<feature type="region of interest" description="Disordered" evidence="9">
    <location>
        <begin position="468"/>
        <end position="518"/>
    </location>
</feature>
<dbReference type="PROSITE" id="PS51860">
    <property type="entry name" value="REM_1"/>
    <property type="match status" value="1"/>
</dbReference>
<dbReference type="Pfam" id="PF25610">
    <property type="entry name" value="HR1_TOCA"/>
    <property type="match status" value="1"/>
</dbReference>
<feature type="compositionally biased region" description="Low complexity" evidence="9">
    <location>
        <begin position="495"/>
        <end position="508"/>
    </location>
</feature>
<dbReference type="Gene3D" id="1.20.1270.60">
    <property type="entry name" value="Arfaptin homology (AH) domain/BAR domain"/>
    <property type="match status" value="1"/>
</dbReference>
<reference evidence="13" key="1">
    <citation type="submission" date="2022-11" db="UniProtKB">
        <authorList>
            <consortium name="WormBaseParasite"/>
        </authorList>
    </citation>
    <scope>IDENTIFICATION</scope>
</reference>
<evidence type="ECO:0000313" key="12">
    <source>
        <dbReference type="Proteomes" id="UP000887540"/>
    </source>
</evidence>
<dbReference type="PANTHER" id="PTHR15735">
    <property type="entry name" value="FCH AND DOUBLE SH3 DOMAINS PROTEIN"/>
    <property type="match status" value="1"/>
</dbReference>
<evidence type="ECO:0000256" key="6">
    <source>
        <dbReference type="ARBA" id="ARBA00023136"/>
    </source>
</evidence>
<keyword evidence="7 8" id="KW-0175">Coiled coil</keyword>
<dbReference type="AlphaFoldDB" id="A0A914CRH9"/>
<dbReference type="InterPro" id="IPR001060">
    <property type="entry name" value="FCH_dom"/>
</dbReference>
<feature type="domain" description="REM-1" evidence="11">
    <location>
        <begin position="360"/>
        <end position="437"/>
    </location>
</feature>
<evidence type="ECO:0000313" key="13">
    <source>
        <dbReference type="WBParaSite" id="ACRNAN_scaffold13187.g28910.t1"/>
    </source>
</evidence>
<keyword evidence="12" id="KW-1185">Reference proteome</keyword>
<dbReference type="GO" id="GO:0005737">
    <property type="term" value="C:cytoplasm"/>
    <property type="evidence" value="ECO:0007669"/>
    <property type="project" value="UniProtKB-SubCell"/>
</dbReference>
<dbReference type="PROSITE" id="PS51741">
    <property type="entry name" value="F_BAR"/>
    <property type="match status" value="1"/>
</dbReference>
<feature type="coiled-coil region" evidence="8">
    <location>
        <begin position="367"/>
        <end position="441"/>
    </location>
</feature>
<comment type="subcellular location">
    <subcellularLocation>
        <location evidence="1">Cell membrane</location>
    </subcellularLocation>
    <subcellularLocation>
        <location evidence="2">Cytoplasm</location>
    </subcellularLocation>
</comment>
<accession>A0A914CRH9</accession>
<evidence type="ECO:0000256" key="8">
    <source>
        <dbReference type="SAM" id="Coils"/>
    </source>
</evidence>
<evidence type="ECO:0000256" key="7">
    <source>
        <dbReference type="PROSITE-ProRule" id="PRU01077"/>
    </source>
</evidence>
<evidence type="ECO:0000259" key="10">
    <source>
        <dbReference type="PROSITE" id="PS51741"/>
    </source>
</evidence>
<protein>
    <submittedName>
        <fullName evidence="13">F-BAR domain-containing protein</fullName>
    </submittedName>
</protein>
<evidence type="ECO:0000259" key="11">
    <source>
        <dbReference type="PROSITE" id="PS51860"/>
    </source>
</evidence>
<proteinExistence type="inferred from homology"/>
<feature type="compositionally biased region" description="Polar residues" evidence="9">
    <location>
        <begin position="509"/>
        <end position="518"/>
    </location>
</feature>
<dbReference type="InterPro" id="IPR057870">
    <property type="entry name" value="HR1_TOCA"/>
</dbReference>
<dbReference type="InterPro" id="IPR011072">
    <property type="entry name" value="HR1_rho-bd"/>
</dbReference>
<keyword evidence="6" id="KW-0472">Membrane</keyword>
<sequence>MIDQTEIDIKIDDWKNLWDKIEDVSLHTQKGIIYLEKFGQFLKERALIEEEYASKLRNLFKKSGAKKKDEDDQSFTYAIAFQSMLKELEDLSKQHESIAESLKQEIVPDVSSKCRNFQNLRKQRLNDWQELNSLLDNHRENINKMRKNYEKAFKEAQMAHIKYEKAEKNMDISRAELDKTKEIKNYKRQQCLAARDSYRASVEVFNSAENEHYQTKLPELLESMRLLEVVRISDIKKCMLKSVEVEKNVMKFREMCYENMSTAIDEINPDMDTQLLKEMLCTGYAPPDDDNYIDLVDPKYNNFETSADFNSKRSTISSTSSKNDGSIKSIGRKPSFTLNFFGGGSSQKVVTSKGEKNYANLPPLQRCRKLESKIKEIEGDITKKEKEREGLKRMHDAYQSNPKLGNHRQVEEYSKEHSREIARLCEKREKLKRYLNEARCEINTPKSSRTKEIKPINFTSACSLRNTTTTMHSSGIGSTSETSPNEDRYSYSDISVSSMGSSTLGSSTFNVTNNGYQG</sequence>
<dbReference type="WBParaSite" id="ACRNAN_scaffold13187.g28910.t1">
    <property type="protein sequence ID" value="ACRNAN_scaffold13187.g28910.t1"/>
    <property type="gene ID" value="ACRNAN_scaffold13187.g28910"/>
</dbReference>
<dbReference type="GO" id="GO:0005886">
    <property type="term" value="C:plasma membrane"/>
    <property type="evidence" value="ECO:0007669"/>
    <property type="project" value="UniProtKB-SubCell"/>
</dbReference>
<dbReference type="Pfam" id="PF00611">
    <property type="entry name" value="FCH"/>
    <property type="match status" value="1"/>
</dbReference>
<dbReference type="PANTHER" id="PTHR15735:SF12">
    <property type="entry name" value="CDC42-INTERACTING PROTEIN 4, ISOFORM B"/>
    <property type="match status" value="1"/>
</dbReference>
<dbReference type="Gene3D" id="6.10.140.470">
    <property type="match status" value="1"/>
</dbReference>
<name>A0A914CRH9_9BILA</name>
<evidence type="ECO:0000256" key="1">
    <source>
        <dbReference type="ARBA" id="ARBA00004236"/>
    </source>
</evidence>
<keyword evidence="5" id="KW-0963">Cytoplasm</keyword>
<dbReference type="GO" id="GO:0007165">
    <property type="term" value="P:signal transduction"/>
    <property type="evidence" value="ECO:0007669"/>
    <property type="project" value="InterPro"/>
</dbReference>
<dbReference type="InterPro" id="IPR027267">
    <property type="entry name" value="AH/BAR_dom_sf"/>
</dbReference>
<evidence type="ECO:0000256" key="5">
    <source>
        <dbReference type="ARBA" id="ARBA00022490"/>
    </source>
</evidence>
<evidence type="ECO:0000256" key="2">
    <source>
        <dbReference type="ARBA" id="ARBA00004496"/>
    </source>
</evidence>
<comment type="similarity">
    <text evidence="3">Belongs to the FNBP1 family.</text>
</comment>
<evidence type="ECO:0000256" key="3">
    <source>
        <dbReference type="ARBA" id="ARBA00009426"/>
    </source>
</evidence>
<keyword evidence="4" id="KW-1003">Cell membrane</keyword>
<evidence type="ECO:0000256" key="9">
    <source>
        <dbReference type="SAM" id="MobiDB-lite"/>
    </source>
</evidence>
<feature type="coiled-coil region" evidence="8">
    <location>
        <begin position="85"/>
        <end position="183"/>
    </location>
</feature>
<dbReference type="SUPFAM" id="SSF103657">
    <property type="entry name" value="BAR/IMD domain-like"/>
    <property type="match status" value="1"/>
</dbReference>
<feature type="compositionally biased region" description="Polar residues" evidence="9">
    <location>
        <begin position="468"/>
        <end position="483"/>
    </location>
</feature>
<evidence type="ECO:0000256" key="4">
    <source>
        <dbReference type="ARBA" id="ARBA00022475"/>
    </source>
</evidence>
<dbReference type="InterPro" id="IPR031160">
    <property type="entry name" value="F_BAR_dom"/>
</dbReference>
<dbReference type="Proteomes" id="UP000887540">
    <property type="component" value="Unplaced"/>
</dbReference>
<feature type="domain" description="F-BAR" evidence="10">
    <location>
        <begin position="9"/>
        <end position="272"/>
    </location>
</feature>
<dbReference type="SMART" id="SM00055">
    <property type="entry name" value="FCH"/>
    <property type="match status" value="1"/>
</dbReference>
<organism evidence="12 13">
    <name type="scientific">Acrobeloides nanus</name>
    <dbReference type="NCBI Taxonomy" id="290746"/>
    <lineage>
        <taxon>Eukaryota</taxon>
        <taxon>Metazoa</taxon>
        <taxon>Ecdysozoa</taxon>
        <taxon>Nematoda</taxon>
        <taxon>Chromadorea</taxon>
        <taxon>Rhabditida</taxon>
        <taxon>Tylenchina</taxon>
        <taxon>Cephalobomorpha</taxon>
        <taxon>Cephaloboidea</taxon>
        <taxon>Cephalobidae</taxon>
        <taxon>Acrobeloides</taxon>
    </lineage>
</organism>